<dbReference type="Pfam" id="PF03631">
    <property type="entry name" value="Virul_fac_BrkB"/>
    <property type="match status" value="1"/>
</dbReference>
<evidence type="ECO:0000313" key="9">
    <source>
        <dbReference type="Proteomes" id="UP001165283"/>
    </source>
</evidence>
<keyword evidence="9" id="KW-1185">Reference proteome</keyword>
<evidence type="ECO:0000256" key="4">
    <source>
        <dbReference type="ARBA" id="ARBA00022989"/>
    </source>
</evidence>
<gene>
    <name evidence="8" type="ORF">KDL28_12015</name>
</gene>
<evidence type="ECO:0000313" key="8">
    <source>
        <dbReference type="EMBL" id="MCO1655778.1"/>
    </source>
</evidence>
<evidence type="ECO:0000256" key="2">
    <source>
        <dbReference type="ARBA" id="ARBA00022475"/>
    </source>
</evidence>
<evidence type="ECO:0000256" key="5">
    <source>
        <dbReference type="ARBA" id="ARBA00023136"/>
    </source>
</evidence>
<protein>
    <submittedName>
        <fullName evidence="8">YihY/virulence factor BrkB family protein</fullName>
    </submittedName>
</protein>
<dbReference type="EMBL" id="JAGSOV010000024">
    <property type="protein sequence ID" value="MCO1655778.1"/>
    <property type="molecule type" value="Genomic_DNA"/>
</dbReference>
<proteinExistence type="predicted"/>
<evidence type="ECO:0000256" key="3">
    <source>
        <dbReference type="ARBA" id="ARBA00022692"/>
    </source>
</evidence>
<reference evidence="8" key="1">
    <citation type="submission" date="2021-04" db="EMBL/GenBank/DDBJ databases">
        <title>Pseudonocardia sp. nov., isolated from sandy soil of mangrove forest.</title>
        <authorList>
            <person name="Zan Z."/>
            <person name="Huang R."/>
            <person name="Liu W."/>
        </authorList>
    </citation>
    <scope>NUCLEOTIDE SEQUENCE</scope>
    <source>
        <strain evidence="8">S2-4</strain>
    </source>
</reference>
<organism evidence="8 9">
    <name type="scientific">Pseudonocardia humida</name>
    <dbReference type="NCBI Taxonomy" id="2800819"/>
    <lineage>
        <taxon>Bacteria</taxon>
        <taxon>Bacillati</taxon>
        <taxon>Actinomycetota</taxon>
        <taxon>Actinomycetes</taxon>
        <taxon>Pseudonocardiales</taxon>
        <taxon>Pseudonocardiaceae</taxon>
        <taxon>Pseudonocardia</taxon>
    </lineage>
</organism>
<keyword evidence="5 7" id="KW-0472">Membrane</keyword>
<feature type="transmembrane region" description="Helical" evidence="7">
    <location>
        <begin position="203"/>
        <end position="229"/>
    </location>
</feature>
<dbReference type="PANTHER" id="PTHR30213">
    <property type="entry name" value="INNER MEMBRANE PROTEIN YHJD"/>
    <property type="match status" value="1"/>
</dbReference>
<comment type="subcellular location">
    <subcellularLocation>
        <location evidence="1">Cell membrane</location>
        <topology evidence="1">Multi-pass membrane protein</topology>
    </subcellularLocation>
</comment>
<feature type="region of interest" description="Disordered" evidence="6">
    <location>
        <begin position="13"/>
        <end position="37"/>
    </location>
</feature>
<evidence type="ECO:0000256" key="7">
    <source>
        <dbReference type="SAM" id="Phobius"/>
    </source>
</evidence>
<feature type="transmembrane region" description="Helical" evidence="7">
    <location>
        <begin position="58"/>
        <end position="87"/>
    </location>
</feature>
<sequence>MNARLTRGRAVAVANARSTRERSGPPPGDDASTPAQIPARGWWQVTKRAFAEGKKDNVSILAGGVAFFAFLALFPAIIAALTLYGLVADPTTVADQVAQLAQLLPETARPLVVDQLNSVAAGSGGALGIGLIVSLLAALWSASGGTMNLIAATNVAYDEDESRGFFKLRGLALLLTLGAVVFVLLAVALVAVAPVVLDALGLGGVALVVAQVLRWLLLVALVIAALAIVYRVAPDRDAPRFAWVSTGAIVATVLWIIASVAFSLYVSNFGSYNKTYGALAGVIVLMLWLYLTSYLVLLGAEINAESEKQTSQDSTTGPSAPKGERGAEAADNVAADRG</sequence>
<feature type="compositionally biased region" description="Basic and acidic residues" evidence="6">
    <location>
        <begin position="322"/>
        <end position="338"/>
    </location>
</feature>
<evidence type="ECO:0000256" key="6">
    <source>
        <dbReference type="SAM" id="MobiDB-lite"/>
    </source>
</evidence>
<dbReference type="NCBIfam" id="TIGR00765">
    <property type="entry name" value="yihY_not_rbn"/>
    <property type="match status" value="1"/>
</dbReference>
<evidence type="ECO:0000256" key="1">
    <source>
        <dbReference type="ARBA" id="ARBA00004651"/>
    </source>
</evidence>
<dbReference type="Proteomes" id="UP001165283">
    <property type="component" value="Unassembled WGS sequence"/>
</dbReference>
<keyword evidence="3 7" id="KW-0812">Transmembrane</keyword>
<feature type="transmembrane region" description="Helical" evidence="7">
    <location>
        <begin position="278"/>
        <end position="300"/>
    </location>
</feature>
<feature type="transmembrane region" description="Helical" evidence="7">
    <location>
        <begin position="171"/>
        <end position="197"/>
    </location>
</feature>
<name>A0ABT0ZYG7_9PSEU</name>
<feature type="transmembrane region" description="Helical" evidence="7">
    <location>
        <begin position="241"/>
        <end position="266"/>
    </location>
</feature>
<keyword evidence="2" id="KW-1003">Cell membrane</keyword>
<dbReference type="PANTHER" id="PTHR30213:SF0">
    <property type="entry name" value="UPF0761 MEMBRANE PROTEIN YIHY"/>
    <property type="match status" value="1"/>
</dbReference>
<dbReference type="InterPro" id="IPR017039">
    <property type="entry name" value="Virul_fac_BrkB"/>
</dbReference>
<dbReference type="PIRSF" id="PIRSF035875">
    <property type="entry name" value="RNase_BN"/>
    <property type="match status" value="1"/>
</dbReference>
<feature type="transmembrane region" description="Helical" evidence="7">
    <location>
        <begin position="119"/>
        <end position="140"/>
    </location>
</feature>
<feature type="region of interest" description="Disordered" evidence="6">
    <location>
        <begin position="305"/>
        <end position="338"/>
    </location>
</feature>
<keyword evidence="4 7" id="KW-1133">Transmembrane helix</keyword>
<comment type="caution">
    <text evidence="8">The sequence shown here is derived from an EMBL/GenBank/DDBJ whole genome shotgun (WGS) entry which is preliminary data.</text>
</comment>
<accession>A0ABT0ZYG7</accession>